<comment type="caution">
    <text evidence="1">The sequence shown here is derived from an EMBL/GenBank/DDBJ whole genome shotgun (WGS) entry which is preliminary data.</text>
</comment>
<protein>
    <submittedName>
        <fullName evidence="1">Uncharacterized protein</fullName>
    </submittedName>
</protein>
<dbReference type="OrthoDB" id="163151at2"/>
<proteinExistence type="predicted"/>
<name>A0A5J5GA11_9BACL</name>
<organism evidence="1 2">
    <name type="scientific">Paenibacillus spiritus</name>
    <dbReference type="NCBI Taxonomy" id="2496557"/>
    <lineage>
        <taxon>Bacteria</taxon>
        <taxon>Bacillati</taxon>
        <taxon>Bacillota</taxon>
        <taxon>Bacilli</taxon>
        <taxon>Bacillales</taxon>
        <taxon>Paenibacillaceae</taxon>
        <taxon>Paenibacillus</taxon>
    </lineage>
</organism>
<sequence>MSRYDADAEYVLELLLLSETVFSSGEKERNLVQNRSLADSEGFVYYHAKSLKGRLKRQGLWLLQQYIAMGEEGKSRAYALLDSMDTLFGISVWELRHAWTPQDFMSNYLERKQSEGGLRGQGIMKLTNLELPQEVRAYFRDAIRKGEFSTHDLIAAQTHIRTQIQLEENGTVKDKMLNTYQAIKKGLVFHSRLFFDEDPSDVLADLARIVYSMERIGANIHRGRGEIESRLLINGQDAREYLYS</sequence>
<evidence type="ECO:0000313" key="2">
    <source>
        <dbReference type="Proteomes" id="UP000367750"/>
    </source>
</evidence>
<dbReference type="EMBL" id="VYKK01000012">
    <property type="protein sequence ID" value="KAA9004868.1"/>
    <property type="molecule type" value="Genomic_DNA"/>
</dbReference>
<dbReference type="Proteomes" id="UP000367750">
    <property type="component" value="Unassembled WGS sequence"/>
</dbReference>
<keyword evidence="2" id="KW-1185">Reference proteome</keyword>
<dbReference type="RefSeq" id="WP_150458019.1">
    <property type="nucleotide sequence ID" value="NZ_VYKK01000012.1"/>
</dbReference>
<dbReference type="AlphaFoldDB" id="A0A5J5GA11"/>
<accession>A0A5J5GA11</accession>
<evidence type="ECO:0000313" key="1">
    <source>
        <dbReference type="EMBL" id="KAA9004868.1"/>
    </source>
</evidence>
<gene>
    <name evidence="1" type="ORF">F4V43_09555</name>
</gene>
<reference evidence="1 2" key="1">
    <citation type="submission" date="2019-09" db="EMBL/GenBank/DDBJ databases">
        <title>Bacillus ochoae sp. nov., Paenibacillus whitsoniae sp. nov., Paenibacillus spiritus sp. nov. Isolated from the Mars Exploration Rover during spacecraft assembly.</title>
        <authorList>
            <person name="Seuylemezian A."/>
            <person name="Vaishampayan P."/>
        </authorList>
    </citation>
    <scope>NUCLEOTIDE SEQUENCE [LARGE SCALE GENOMIC DNA]</scope>
    <source>
        <strain evidence="1 2">MER_111</strain>
    </source>
</reference>